<evidence type="ECO:0000256" key="3">
    <source>
        <dbReference type="ARBA" id="ARBA00023002"/>
    </source>
</evidence>
<dbReference type="Proteomes" id="UP001600888">
    <property type="component" value="Unassembled WGS sequence"/>
</dbReference>
<dbReference type="EMBL" id="JBAWTH010000148">
    <property type="protein sequence ID" value="KAL2274806.1"/>
    <property type="molecule type" value="Genomic_DNA"/>
</dbReference>
<proteinExistence type="inferred from homology"/>
<comment type="similarity">
    <text evidence="1">Belongs to the NmrA-type oxidoreductase family. Isoflavone reductase subfamily.</text>
</comment>
<sequence length="134" mass="15803">MNLIEAADRSRCTRRFMPSEFGAHYKTEHFAALPLYMWKFKVADRLESSGLEYTRFSNGMFMDYWFSPRIPSAFKFNMANWMDLDNFYAAIPGDGRTPLVLTHSQDIARFVVAVLGIPRWKKRYHLVWRSAHVE</sequence>
<accession>A0ABR4DX57</accession>
<dbReference type="PANTHER" id="PTHR47706">
    <property type="entry name" value="NMRA-LIKE FAMILY PROTEIN"/>
    <property type="match status" value="1"/>
</dbReference>
<dbReference type="SUPFAM" id="SSF51735">
    <property type="entry name" value="NAD(P)-binding Rossmann-fold domains"/>
    <property type="match status" value="1"/>
</dbReference>
<protein>
    <recommendedName>
        <fullName evidence="4">NmrA-like domain-containing protein</fullName>
    </recommendedName>
</protein>
<gene>
    <name evidence="5" type="ORF">FJTKL_02710</name>
</gene>
<dbReference type="InterPro" id="IPR051609">
    <property type="entry name" value="NmrA/Isoflavone_reductase-like"/>
</dbReference>
<feature type="domain" description="NmrA-like" evidence="4">
    <location>
        <begin position="2"/>
        <end position="118"/>
    </location>
</feature>
<dbReference type="Gene3D" id="3.40.50.720">
    <property type="entry name" value="NAD(P)-binding Rossmann-like Domain"/>
    <property type="match status" value="1"/>
</dbReference>
<evidence type="ECO:0000313" key="6">
    <source>
        <dbReference type="Proteomes" id="UP001600888"/>
    </source>
</evidence>
<evidence type="ECO:0000259" key="4">
    <source>
        <dbReference type="Pfam" id="PF05368"/>
    </source>
</evidence>
<evidence type="ECO:0000256" key="1">
    <source>
        <dbReference type="ARBA" id="ARBA00005725"/>
    </source>
</evidence>
<dbReference type="InterPro" id="IPR008030">
    <property type="entry name" value="NmrA-like"/>
</dbReference>
<evidence type="ECO:0000256" key="2">
    <source>
        <dbReference type="ARBA" id="ARBA00022857"/>
    </source>
</evidence>
<keyword evidence="2" id="KW-0521">NADP</keyword>
<dbReference type="InterPro" id="IPR036291">
    <property type="entry name" value="NAD(P)-bd_dom_sf"/>
</dbReference>
<dbReference type="Gene3D" id="3.90.25.10">
    <property type="entry name" value="UDP-galactose 4-epimerase, domain 1"/>
    <property type="match status" value="1"/>
</dbReference>
<name>A0ABR4DX57_9PEZI</name>
<dbReference type="PANTHER" id="PTHR47706:SF4">
    <property type="entry name" value="NMRA-LIKE DOMAIN-CONTAINING PROTEIN"/>
    <property type="match status" value="1"/>
</dbReference>
<evidence type="ECO:0000313" key="5">
    <source>
        <dbReference type="EMBL" id="KAL2274806.1"/>
    </source>
</evidence>
<keyword evidence="3" id="KW-0560">Oxidoreductase</keyword>
<comment type="caution">
    <text evidence="5">The sequence shown here is derived from an EMBL/GenBank/DDBJ whole genome shotgun (WGS) entry which is preliminary data.</text>
</comment>
<keyword evidence="6" id="KW-1185">Reference proteome</keyword>
<dbReference type="Pfam" id="PF05368">
    <property type="entry name" value="NmrA"/>
    <property type="match status" value="1"/>
</dbReference>
<organism evidence="5 6">
    <name type="scientific">Diaporthe vaccinii</name>
    <dbReference type="NCBI Taxonomy" id="105482"/>
    <lineage>
        <taxon>Eukaryota</taxon>
        <taxon>Fungi</taxon>
        <taxon>Dikarya</taxon>
        <taxon>Ascomycota</taxon>
        <taxon>Pezizomycotina</taxon>
        <taxon>Sordariomycetes</taxon>
        <taxon>Sordariomycetidae</taxon>
        <taxon>Diaporthales</taxon>
        <taxon>Diaporthaceae</taxon>
        <taxon>Diaporthe</taxon>
        <taxon>Diaporthe eres species complex</taxon>
    </lineage>
</organism>
<reference evidence="5 6" key="1">
    <citation type="submission" date="2024-03" db="EMBL/GenBank/DDBJ databases">
        <title>A high-quality draft genome sequence of Diaporthe vaccinii, a causative agent of upright dieback and viscid rot disease in cranberry plants.</title>
        <authorList>
            <person name="Sarrasin M."/>
            <person name="Lang B.F."/>
            <person name="Burger G."/>
        </authorList>
    </citation>
    <scope>NUCLEOTIDE SEQUENCE [LARGE SCALE GENOMIC DNA]</scope>
    <source>
        <strain evidence="5 6">IS7</strain>
    </source>
</reference>